<feature type="compositionally biased region" description="Polar residues" evidence="1">
    <location>
        <begin position="116"/>
        <end position="144"/>
    </location>
</feature>
<name>A0ABV2BXG2_9GAMM</name>
<evidence type="ECO:0008006" key="5">
    <source>
        <dbReference type="Google" id="ProtNLM"/>
    </source>
</evidence>
<reference evidence="3 4" key="1">
    <citation type="submission" date="2024-06" db="EMBL/GenBank/DDBJ databases">
        <authorList>
            <person name="Li F."/>
        </authorList>
    </citation>
    <scope>NUCLEOTIDE SEQUENCE [LARGE SCALE GENOMIC DNA]</scope>
    <source>
        <strain evidence="3 4">GXAS 311</strain>
    </source>
</reference>
<evidence type="ECO:0000256" key="2">
    <source>
        <dbReference type="SAM" id="Phobius"/>
    </source>
</evidence>
<evidence type="ECO:0000313" key="3">
    <source>
        <dbReference type="EMBL" id="MET1256617.1"/>
    </source>
</evidence>
<evidence type="ECO:0000256" key="1">
    <source>
        <dbReference type="SAM" id="MobiDB-lite"/>
    </source>
</evidence>
<dbReference type="Proteomes" id="UP001548189">
    <property type="component" value="Unassembled WGS sequence"/>
</dbReference>
<feature type="region of interest" description="Disordered" evidence="1">
    <location>
        <begin position="112"/>
        <end position="144"/>
    </location>
</feature>
<protein>
    <recommendedName>
        <fullName evidence="5">Guanylate cyclase domain-containing protein</fullName>
    </recommendedName>
</protein>
<organism evidence="3 4">
    <name type="scientific">Aliikangiella maris</name>
    <dbReference type="NCBI Taxonomy" id="3162458"/>
    <lineage>
        <taxon>Bacteria</taxon>
        <taxon>Pseudomonadati</taxon>
        <taxon>Pseudomonadota</taxon>
        <taxon>Gammaproteobacteria</taxon>
        <taxon>Oceanospirillales</taxon>
        <taxon>Pleioneaceae</taxon>
        <taxon>Aliikangiella</taxon>
    </lineage>
</organism>
<feature type="region of interest" description="Disordered" evidence="1">
    <location>
        <begin position="156"/>
        <end position="179"/>
    </location>
</feature>
<accession>A0ABV2BXG2</accession>
<feature type="transmembrane region" description="Helical" evidence="2">
    <location>
        <begin position="12"/>
        <end position="37"/>
    </location>
</feature>
<evidence type="ECO:0000313" key="4">
    <source>
        <dbReference type="Proteomes" id="UP001548189"/>
    </source>
</evidence>
<gene>
    <name evidence="3" type="ORF">ABVT43_15865</name>
</gene>
<dbReference type="CDD" id="cd18773">
    <property type="entry name" value="PDC1_HK_sensor"/>
    <property type="match status" value="1"/>
</dbReference>
<feature type="transmembrane region" description="Helical" evidence="2">
    <location>
        <begin position="237"/>
        <end position="254"/>
    </location>
</feature>
<keyword evidence="2" id="KW-0472">Membrane</keyword>
<keyword evidence="4" id="KW-1185">Reference proteome</keyword>
<dbReference type="RefSeq" id="WP_353897201.1">
    <property type="nucleotide sequence ID" value="NZ_JBEVCJ010000024.1"/>
</dbReference>
<sequence length="508" mass="56477">MTTKKQKYNKPPSLLGGLFSLTLLLTGLILVSGWLIINYQIEQLVAQRTSEYAHSIAQIAANSAADPLMSDDKIQLKLLVENVAKDPYIRSATVFAEDGQVVAQYPENLLQPISIDDTSTEPSITTTSDATSPQSSDNSESFNGIDNAQEITNLSSNSTSAEEELLTEPAETSETTKRSEQQLLAEATSAYLQSQTDIPFVEKITYQQVTAGWFKITLNRQLLESNFREALTRSQQIILAIAVVLFCLLLLLTLKYTRRIKQLTQYCHRLIQINAPLLPNNTQQWLDAVKALANNHIHTTQEKIILPEANPQWLTSRRAKGTLFCFCQFSMVEQNNEQTAKAISLGEQYLKAAIQTHGLQSQGNILSGCLIPFLDAKDNDEALEEAINLVYLIKELFASIDVEIKLRAFIGKATILVLENERAVISGISLSNRMLEKINKLSPQVAYGDIICLGVEQQSLNPLGQFVEKPLPKEATPSVFYTLLSVDESVKQQTARQLNYIISNYCAS</sequence>
<proteinExistence type="predicted"/>
<keyword evidence="2" id="KW-1133">Transmembrane helix</keyword>
<keyword evidence="2" id="KW-0812">Transmembrane</keyword>
<dbReference type="EMBL" id="JBEVCJ010000024">
    <property type="protein sequence ID" value="MET1256617.1"/>
    <property type="molecule type" value="Genomic_DNA"/>
</dbReference>
<comment type="caution">
    <text evidence="3">The sequence shown here is derived from an EMBL/GenBank/DDBJ whole genome shotgun (WGS) entry which is preliminary data.</text>
</comment>